<feature type="region of interest" description="Disordered" evidence="9">
    <location>
        <begin position="213"/>
        <end position="252"/>
    </location>
</feature>
<dbReference type="GO" id="GO:0033588">
    <property type="term" value="C:elongator holoenzyme complex"/>
    <property type="evidence" value="ECO:0007669"/>
    <property type="project" value="InterPro"/>
</dbReference>
<evidence type="ECO:0000256" key="6">
    <source>
        <dbReference type="ARBA" id="ARBA00022490"/>
    </source>
</evidence>
<evidence type="ECO:0000256" key="8">
    <source>
        <dbReference type="ARBA" id="ARBA00023242"/>
    </source>
</evidence>
<dbReference type="GO" id="GO:0002098">
    <property type="term" value="P:tRNA wobble uridine modification"/>
    <property type="evidence" value="ECO:0007669"/>
    <property type="project" value="InterPro"/>
</dbReference>
<dbReference type="Proteomes" id="UP001431209">
    <property type="component" value="Unassembled WGS sequence"/>
</dbReference>
<keyword evidence="7" id="KW-0819">tRNA processing</keyword>
<evidence type="ECO:0000256" key="5">
    <source>
        <dbReference type="ARBA" id="ARBA00020264"/>
    </source>
</evidence>
<dbReference type="GO" id="GO:0000049">
    <property type="term" value="F:tRNA binding"/>
    <property type="evidence" value="ECO:0007669"/>
    <property type="project" value="TreeGrafter"/>
</dbReference>
<dbReference type="EMBL" id="JAOPGA020001032">
    <property type="protein sequence ID" value="KAL0484294.1"/>
    <property type="molecule type" value="Genomic_DNA"/>
</dbReference>
<comment type="subcellular location">
    <subcellularLocation>
        <location evidence="2">Cytoplasm</location>
    </subcellularLocation>
    <subcellularLocation>
        <location evidence="1">Nucleus</location>
    </subcellularLocation>
</comment>
<reference evidence="10 11" key="1">
    <citation type="submission" date="2024-03" db="EMBL/GenBank/DDBJ databases">
        <title>The Acrasis kona genome and developmental transcriptomes reveal deep origins of eukaryotic multicellular pathways.</title>
        <authorList>
            <person name="Sheikh S."/>
            <person name="Fu C.-J."/>
            <person name="Brown M.W."/>
            <person name="Baldauf S.L."/>
        </authorList>
    </citation>
    <scope>NUCLEOTIDE SEQUENCE [LARGE SCALE GENOMIC DNA]</scope>
    <source>
        <strain evidence="10 11">ATCC MYA-3509</strain>
    </source>
</reference>
<comment type="pathway">
    <text evidence="3">tRNA modification; 5-methoxycarbonylmethyl-2-thiouridine-tRNA biosynthesis.</text>
</comment>
<feature type="compositionally biased region" description="Acidic residues" evidence="9">
    <location>
        <begin position="236"/>
        <end position="252"/>
    </location>
</feature>
<dbReference type="Pfam" id="PF10483">
    <property type="entry name" value="Elong_Iki1"/>
    <property type="match status" value="1"/>
</dbReference>
<evidence type="ECO:0000256" key="7">
    <source>
        <dbReference type="ARBA" id="ARBA00022694"/>
    </source>
</evidence>
<evidence type="ECO:0000313" key="10">
    <source>
        <dbReference type="EMBL" id="KAL0484294.1"/>
    </source>
</evidence>
<gene>
    <name evidence="10" type="ORF">AKO1_004823</name>
</gene>
<evidence type="ECO:0000256" key="9">
    <source>
        <dbReference type="SAM" id="MobiDB-lite"/>
    </source>
</evidence>
<comment type="similarity">
    <text evidence="4">Belongs to the ELP5 family.</text>
</comment>
<dbReference type="PANTHER" id="PTHR15641:SF1">
    <property type="entry name" value="ELONGATOR COMPLEX PROTEIN 5"/>
    <property type="match status" value="1"/>
</dbReference>
<keyword evidence="8" id="KW-0539">Nucleus</keyword>
<protein>
    <recommendedName>
        <fullName evidence="5">Elongator complex protein 5</fullName>
    </recommendedName>
</protein>
<dbReference type="GO" id="GO:0005829">
    <property type="term" value="C:cytosol"/>
    <property type="evidence" value="ECO:0007669"/>
    <property type="project" value="TreeGrafter"/>
</dbReference>
<evidence type="ECO:0000313" key="11">
    <source>
        <dbReference type="Proteomes" id="UP001431209"/>
    </source>
</evidence>
<dbReference type="AlphaFoldDB" id="A0AAW2Z4Q2"/>
<dbReference type="InterPro" id="IPR019519">
    <property type="entry name" value="Elp5"/>
</dbReference>
<evidence type="ECO:0000256" key="1">
    <source>
        <dbReference type="ARBA" id="ARBA00004123"/>
    </source>
</evidence>
<keyword evidence="6" id="KW-0963">Cytoplasm</keyword>
<keyword evidence="11" id="KW-1185">Reference proteome</keyword>
<dbReference type="GO" id="GO:0005634">
    <property type="term" value="C:nucleus"/>
    <property type="evidence" value="ECO:0007669"/>
    <property type="project" value="UniProtKB-SubCell"/>
</dbReference>
<accession>A0AAW2Z4Q2</accession>
<organism evidence="10 11">
    <name type="scientific">Acrasis kona</name>
    <dbReference type="NCBI Taxonomy" id="1008807"/>
    <lineage>
        <taxon>Eukaryota</taxon>
        <taxon>Discoba</taxon>
        <taxon>Heterolobosea</taxon>
        <taxon>Tetramitia</taxon>
        <taxon>Eutetramitia</taxon>
        <taxon>Acrasidae</taxon>
        <taxon>Acrasis</taxon>
    </lineage>
</organism>
<feature type="compositionally biased region" description="Basic and acidic residues" evidence="9">
    <location>
        <begin position="214"/>
        <end position="224"/>
    </location>
</feature>
<evidence type="ECO:0000256" key="2">
    <source>
        <dbReference type="ARBA" id="ARBA00004496"/>
    </source>
</evidence>
<dbReference type="PANTHER" id="PTHR15641">
    <property type="entry name" value="ELONGATOR COMPLEX PROTEIN 5"/>
    <property type="match status" value="1"/>
</dbReference>
<evidence type="ECO:0000256" key="3">
    <source>
        <dbReference type="ARBA" id="ARBA00005043"/>
    </source>
</evidence>
<comment type="caution">
    <text evidence="10">The sequence shown here is derived from an EMBL/GenBank/DDBJ whole genome shotgun (WGS) entry which is preliminary data.</text>
</comment>
<proteinExistence type="inferred from homology"/>
<evidence type="ECO:0000256" key="4">
    <source>
        <dbReference type="ARBA" id="ARBA00009567"/>
    </source>
</evidence>
<sequence>MNQVTAILNNISHYRYALIEDDINTRFYTPYILKKLYLVHSASMYSTEPDSLETFEKQLLEDGNNVVVIDVSSLIWRFGLEDVTKIIHNLVQQKCVVCILHTDVHNPDDIAQLKTFATATIKLIEVGDKQVHIDGEEKVLDQSAVHFGCQVKSIRSNSKLLSGTEYFKIIDNRECIMSFVKDPYVSIKKDIETDRPMTTNEIDKQVPFKISMTEQDKKSRDHAIAAKQPKKGFIIVDEDEGDDSDPDDDLDI</sequence>
<name>A0AAW2Z4Q2_9EUKA</name>